<evidence type="ECO:0000313" key="2">
    <source>
        <dbReference type="EMBL" id="KAL3536975.1"/>
    </source>
</evidence>
<dbReference type="PANTHER" id="PTHR11439:SF517">
    <property type="entry name" value="CYSTEINE-RICH RLK (RECEPTOR-LIKE PROTEIN KINASE) 8"/>
    <property type="match status" value="1"/>
</dbReference>
<accession>A0ABD3B0V3</accession>
<proteinExistence type="predicted"/>
<dbReference type="EMBL" id="JBJUIK010000001">
    <property type="protein sequence ID" value="KAL3536975.1"/>
    <property type="molecule type" value="Genomic_DNA"/>
</dbReference>
<name>A0ABD3B0V3_9GENT</name>
<dbReference type="AlphaFoldDB" id="A0ABD3B0V3"/>
<sequence>MISHFEMTDLGLTSYFLGIKVCQMASDIFISQKKYTGDIMKKFKMDTVKPMMTPAEEKLKLTKDGTRNFVDATYFKRLVGSLRYLTSTRPDITFGVHLISRFMESPCQSHLQ</sequence>
<comment type="caution">
    <text evidence="2">The sequence shown here is derived from an EMBL/GenBank/DDBJ whole genome shotgun (WGS) entry which is preliminary data.</text>
</comment>
<evidence type="ECO:0000259" key="1">
    <source>
        <dbReference type="Pfam" id="PF07727"/>
    </source>
</evidence>
<dbReference type="Proteomes" id="UP001630127">
    <property type="component" value="Unassembled WGS sequence"/>
</dbReference>
<keyword evidence="3" id="KW-1185">Reference proteome</keyword>
<organism evidence="2 3">
    <name type="scientific">Cinchona calisaya</name>
    <dbReference type="NCBI Taxonomy" id="153742"/>
    <lineage>
        <taxon>Eukaryota</taxon>
        <taxon>Viridiplantae</taxon>
        <taxon>Streptophyta</taxon>
        <taxon>Embryophyta</taxon>
        <taxon>Tracheophyta</taxon>
        <taxon>Spermatophyta</taxon>
        <taxon>Magnoliopsida</taxon>
        <taxon>eudicotyledons</taxon>
        <taxon>Gunneridae</taxon>
        <taxon>Pentapetalae</taxon>
        <taxon>asterids</taxon>
        <taxon>lamiids</taxon>
        <taxon>Gentianales</taxon>
        <taxon>Rubiaceae</taxon>
        <taxon>Cinchonoideae</taxon>
        <taxon>Cinchoneae</taxon>
        <taxon>Cinchona</taxon>
    </lineage>
</organism>
<reference evidence="2 3" key="1">
    <citation type="submission" date="2024-11" db="EMBL/GenBank/DDBJ databases">
        <title>A near-complete genome assembly of Cinchona calisaya.</title>
        <authorList>
            <person name="Lian D.C."/>
            <person name="Zhao X.W."/>
            <person name="Wei L."/>
        </authorList>
    </citation>
    <scope>NUCLEOTIDE SEQUENCE [LARGE SCALE GENOMIC DNA]</scope>
    <source>
        <tissue evidence="2">Nenye</tissue>
    </source>
</reference>
<dbReference type="PANTHER" id="PTHR11439">
    <property type="entry name" value="GAG-POL-RELATED RETROTRANSPOSON"/>
    <property type="match status" value="1"/>
</dbReference>
<protein>
    <recommendedName>
        <fullName evidence="1">Reverse transcriptase Ty1/copia-type domain-containing protein</fullName>
    </recommendedName>
</protein>
<gene>
    <name evidence="2" type="ORF">ACH5RR_000341</name>
</gene>
<dbReference type="Pfam" id="PF07727">
    <property type="entry name" value="RVT_2"/>
    <property type="match status" value="1"/>
</dbReference>
<dbReference type="InterPro" id="IPR013103">
    <property type="entry name" value="RVT_2"/>
</dbReference>
<feature type="domain" description="Reverse transcriptase Ty1/copia-type" evidence="1">
    <location>
        <begin position="1"/>
        <end position="56"/>
    </location>
</feature>
<evidence type="ECO:0000313" key="3">
    <source>
        <dbReference type="Proteomes" id="UP001630127"/>
    </source>
</evidence>